<organism evidence="2 3">
    <name type="scientific">Litoreibacter meonggei</name>
    <dbReference type="NCBI Taxonomy" id="1049199"/>
    <lineage>
        <taxon>Bacteria</taxon>
        <taxon>Pseudomonadati</taxon>
        <taxon>Pseudomonadota</taxon>
        <taxon>Alphaproteobacteria</taxon>
        <taxon>Rhodobacterales</taxon>
        <taxon>Roseobacteraceae</taxon>
        <taxon>Litoreibacter</taxon>
    </lineage>
</organism>
<name>A0A497W7S2_9RHOB</name>
<dbReference type="RefSeq" id="WP_147435990.1">
    <property type="nucleotide sequence ID" value="NZ_RCCE01000003.1"/>
</dbReference>
<feature type="signal peptide" evidence="1">
    <location>
        <begin position="1"/>
        <end position="21"/>
    </location>
</feature>
<dbReference type="EMBL" id="RCCE01000003">
    <property type="protein sequence ID" value="RLJ52032.1"/>
    <property type="molecule type" value="Genomic_DNA"/>
</dbReference>
<evidence type="ECO:0000313" key="3">
    <source>
        <dbReference type="Proteomes" id="UP000269157"/>
    </source>
</evidence>
<feature type="chain" id="PRO_5019754890" evidence="1">
    <location>
        <begin position="22"/>
        <end position="88"/>
    </location>
</feature>
<reference evidence="2 3" key="1">
    <citation type="submission" date="2018-10" db="EMBL/GenBank/DDBJ databases">
        <title>Genomic Encyclopedia of Archaeal and Bacterial Type Strains, Phase II (KMG-II): from individual species to whole genera.</title>
        <authorList>
            <person name="Goeker M."/>
        </authorList>
    </citation>
    <scope>NUCLEOTIDE SEQUENCE [LARGE SCALE GENOMIC DNA]</scope>
    <source>
        <strain evidence="2 3">DSM 29466</strain>
    </source>
</reference>
<dbReference type="AlphaFoldDB" id="A0A497W7S2"/>
<proteinExistence type="predicted"/>
<keyword evidence="1" id="KW-0732">Signal</keyword>
<evidence type="ECO:0000313" key="2">
    <source>
        <dbReference type="EMBL" id="RLJ52032.1"/>
    </source>
</evidence>
<protein>
    <submittedName>
        <fullName evidence="2">Uncharacterized protein</fullName>
    </submittedName>
</protein>
<comment type="caution">
    <text evidence="2">The sequence shown here is derived from an EMBL/GenBank/DDBJ whole genome shotgun (WGS) entry which is preliminary data.</text>
</comment>
<accession>A0A497W7S2</accession>
<dbReference type="OrthoDB" id="7868176at2"/>
<sequence length="88" mass="9308">MNSLKSALIAASIVFAGPALANGGMSFGYIHNLTYPSQDVTVSQNNAKLLAPSGDRCTLLEREVGVQPDACGTISKSELVKRKLARDE</sequence>
<gene>
    <name evidence="2" type="ORF">BCF46_2260</name>
</gene>
<dbReference type="Proteomes" id="UP000269157">
    <property type="component" value="Unassembled WGS sequence"/>
</dbReference>
<evidence type="ECO:0000256" key="1">
    <source>
        <dbReference type="SAM" id="SignalP"/>
    </source>
</evidence>
<keyword evidence="3" id="KW-1185">Reference proteome</keyword>